<evidence type="ECO:0000256" key="1">
    <source>
        <dbReference type="SAM" id="MobiDB-lite"/>
    </source>
</evidence>
<evidence type="ECO:0000313" key="3">
    <source>
        <dbReference type="Proteomes" id="UP001054945"/>
    </source>
</evidence>
<sequence length="76" mass="8145">MAGAPEGKSWKDMPKATRRKIAGGGKKGGADGEDGDIEEALDELEEEENFAPTFEAIQELILCLSLIMCIAAYNSL</sequence>
<feature type="region of interest" description="Disordered" evidence="1">
    <location>
        <begin position="1"/>
        <end position="38"/>
    </location>
</feature>
<proteinExistence type="predicted"/>
<name>A0AAV4N515_CAEEX</name>
<protein>
    <submittedName>
        <fullName evidence="2">Uncharacterized protein</fullName>
    </submittedName>
</protein>
<comment type="caution">
    <text evidence="2">The sequence shown here is derived from an EMBL/GenBank/DDBJ whole genome shotgun (WGS) entry which is preliminary data.</text>
</comment>
<dbReference type="AlphaFoldDB" id="A0AAV4N515"/>
<gene>
    <name evidence="2" type="ORF">CEXT_365101</name>
</gene>
<accession>A0AAV4N515</accession>
<keyword evidence="3" id="KW-1185">Reference proteome</keyword>
<dbReference type="Proteomes" id="UP001054945">
    <property type="component" value="Unassembled WGS sequence"/>
</dbReference>
<organism evidence="2 3">
    <name type="scientific">Caerostris extrusa</name>
    <name type="common">Bark spider</name>
    <name type="synonym">Caerostris bankana</name>
    <dbReference type="NCBI Taxonomy" id="172846"/>
    <lineage>
        <taxon>Eukaryota</taxon>
        <taxon>Metazoa</taxon>
        <taxon>Ecdysozoa</taxon>
        <taxon>Arthropoda</taxon>
        <taxon>Chelicerata</taxon>
        <taxon>Arachnida</taxon>
        <taxon>Araneae</taxon>
        <taxon>Araneomorphae</taxon>
        <taxon>Entelegynae</taxon>
        <taxon>Araneoidea</taxon>
        <taxon>Araneidae</taxon>
        <taxon>Caerostris</taxon>
    </lineage>
</organism>
<evidence type="ECO:0000313" key="2">
    <source>
        <dbReference type="EMBL" id="GIX79161.1"/>
    </source>
</evidence>
<reference evidence="2 3" key="1">
    <citation type="submission" date="2021-06" db="EMBL/GenBank/DDBJ databases">
        <title>Caerostris extrusa draft genome.</title>
        <authorList>
            <person name="Kono N."/>
            <person name="Arakawa K."/>
        </authorList>
    </citation>
    <scope>NUCLEOTIDE SEQUENCE [LARGE SCALE GENOMIC DNA]</scope>
</reference>
<dbReference type="EMBL" id="BPLR01002904">
    <property type="protein sequence ID" value="GIX79161.1"/>
    <property type="molecule type" value="Genomic_DNA"/>
</dbReference>